<keyword evidence="1" id="KW-0732">Signal</keyword>
<feature type="domain" description="Beta-galactosidase trimerisation" evidence="2">
    <location>
        <begin position="683"/>
        <end position="861"/>
    </location>
</feature>
<evidence type="ECO:0000256" key="1">
    <source>
        <dbReference type="SAM" id="SignalP"/>
    </source>
</evidence>
<evidence type="ECO:0000313" key="3">
    <source>
        <dbReference type="EMBL" id="OQB74385.1"/>
    </source>
</evidence>
<feature type="signal peptide" evidence="1">
    <location>
        <begin position="1"/>
        <end position="21"/>
    </location>
</feature>
<dbReference type="CDD" id="cd03143">
    <property type="entry name" value="A4_beta-galactosidase_middle_domain"/>
    <property type="match status" value="1"/>
</dbReference>
<evidence type="ECO:0000259" key="2">
    <source>
        <dbReference type="Pfam" id="PF08532"/>
    </source>
</evidence>
<dbReference type="Pfam" id="PF08532">
    <property type="entry name" value="Glyco_hydro_42M"/>
    <property type="match status" value="1"/>
</dbReference>
<dbReference type="EMBL" id="MWDQ01000042">
    <property type="protein sequence ID" value="OQB74385.1"/>
    <property type="molecule type" value="Genomic_DNA"/>
</dbReference>
<sequence length="995" mass="112354">MKKTLGVFIMIFSLSILSLFADTHPAQKFRSKNEPVIPAPDGTIFCEAEEFSITKGAWQAKNWGENYFAATLANTFLSRKAFLSAPEQCDESIASINVRIMQPGRYLVLARYEAPYRFESQFNIKIEQNGRTIMDRRYGARDNLKIWAFGEKIKKEVAWSWGAVENLVWEGHDAYVDLVAGTAKISIIAGKQPFPAGKRNIDVLMLTQDENQVKTRIEKERHLPLDGWLTQAGDVWMRIKNTGKEKISIKSLSFPGGPFQQHSPYWVHMRNWQPVNVSVEAGQTTEWVEVGSTMDALNDGQWGFSTTGECIIEFAVKNASGDIEKIKDFTIKQQGNLNLVGFADTRYCKKILTPQEAIGGIVENLKKIKIQGKLPEKTLIFASTNIKEFFDLYGICKKPDVYADWRGKNPSQLEQICKNLSEGQRKSLQVISLGDEIGLPAPSVNEARNSFVEYLKTQQVNPEDIDSSGTWNNIVYNPNPKLKDTNPALFYWSKRFQHYYGIQQIKTLTDVLRNYLPNAGIGANFSPHHGGYVHSYLGEVFQWVNCFREDGLTMPWSEDYIWQVPVGSPQMNEINLDLFRAGIRGKPDRKIHYYVMPHWPGNTPNMWKRQFYGALAHGMKIINLFEFHPVWMAYTENHVSSQEMFETVLKSFREYGLFEDIVQEGNIKQAKTGLWFSETADIWSDNEGSFAAGKRSFYITIRNNQIPLDFIVEQDAQDGTLNKYTTIFLTDRHISTLASQKIVEWVQNGGVLFMTAGAGMFDQYNRQNTIMKNLAGIEQIEIIEPEGSRVEFIKQDLPFAKPITEIKMMDNPEKPVPVFGAVSKIKPDASIKKLGEFSDGSPAIITRQYGKGRVIYCAFLPGLSYFKPAIPLKPVDRGSSDDAMAHFLPVDFEQGIRGLIRMACPEELMISVKDKNGNPLGFVETTVIESEKGTVIPVINWSTKDTKGIIVEINADISKKKISLASGNPIKSIRVKEGIAAIGLDVDIADAIIMR</sequence>
<dbReference type="AlphaFoldDB" id="A0A1V6CBV9"/>
<dbReference type="SUPFAM" id="SSF52317">
    <property type="entry name" value="Class I glutamine amidotransferase-like"/>
    <property type="match status" value="1"/>
</dbReference>
<gene>
    <name evidence="3" type="ORF">BWX89_00558</name>
</gene>
<name>A0A1V6CBV9_UNCT6</name>
<proteinExistence type="predicted"/>
<organism evidence="3">
    <name type="scientific">candidate division TA06 bacterium ADurb.Bin131</name>
    <dbReference type="NCBI Taxonomy" id="1852827"/>
    <lineage>
        <taxon>Bacteria</taxon>
        <taxon>Bacteria division TA06</taxon>
    </lineage>
</organism>
<comment type="caution">
    <text evidence="3">The sequence shown here is derived from an EMBL/GenBank/DDBJ whole genome shotgun (WGS) entry which is preliminary data.</text>
</comment>
<dbReference type="GO" id="GO:0005975">
    <property type="term" value="P:carbohydrate metabolic process"/>
    <property type="evidence" value="ECO:0007669"/>
    <property type="project" value="InterPro"/>
</dbReference>
<protein>
    <submittedName>
        <fullName evidence="3">Beta-galactosidase trimerization domain protein</fullName>
    </submittedName>
</protein>
<dbReference type="GO" id="GO:0004565">
    <property type="term" value="F:beta-galactosidase activity"/>
    <property type="evidence" value="ECO:0007669"/>
    <property type="project" value="InterPro"/>
</dbReference>
<dbReference type="InterPro" id="IPR013738">
    <property type="entry name" value="Beta_galactosidase_Trimer"/>
</dbReference>
<dbReference type="Gene3D" id="3.40.50.880">
    <property type="match status" value="1"/>
</dbReference>
<reference evidence="3" key="1">
    <citation type="submission" date="2017-02" db="EMBL/GenBank/DDBJ databases">
        <title>Delving into the versatile metabolic prowess of the omnipresent phylum Bacteroidetes.</title>
        <authorList>
            <person name="Nobu M.K."/>
            <person name="Mei R."/>
            <person name="Narihiro T."/>
            <person name="Kuroda K."/>
            <person name="Liu W.-T."/>
        </authorList>
    </citation>
    <scope>NUCLEOTIDE SEQUENCE</scope>
    <source>
        <strain evidence="3">ADurb.Bin131</strain>
    </source>
</reference>
<accession>A0A1V6CBV9</accession>
<dbReference type="Gene3D" id="3.20.20.80">
    <property type="entry name" value="Glycosidases"/>
    <property type="match status" value="1"/>
</dbReference>
<dbReference type="Proteomes" id="UP000485562">
    <property type="component" value="Unassembled WGS sequence"/>
</dbReference>
<dbReference type="InterPro" id="IPR029062">
    <property type="entry name" value="Class_I_gatase-like"/>
</dbReference>
<feature type="chain" id="PRO_5012731740" evidence="1">
    <location>
        <begin position="22"/>
        <end position="995"/>
    </location>
</feature>